<dbReference type="Proteomes" id="UP000694892">
    <property type="component" value="Chromosome 2L"/>
</dbReference>
<reference evidence="2" key="1">
    <citation type="journal article" date="2016" name="Nature">
        <title>Genome evolution in the allotetraploid frog Xenopus laevis.</title>
        <authorList>
            <person name="Session A.M."/>
            <person name="Uno Y."/>
            <person name="Kwon T."/>
            <person name="Chapman J.A."/>
            <person name="Toyoda A."/>
            <person name="Takahashi S."/>
            <person name="Fukui A."/>
            <person name="Hikosaka A."/>
            <person name="Suzuki A."/>
            <person name="Kondo M."/>
            <person name="van Heeringen S.J."/>
            <person name="Quigley I."/>
            <person name="Heinz S."/>
            <person name="Ogino H."/>
            <person name="Ochi H."/>
            <person name="Hellsten U."/>
            <person name="Lyons J.B."/>
            <person name="Simakov O."/>
            <person name="Putnam N."/>
            <person name="Stites J."/>
            <person name="Kuroki Y."/>
            <person name="Tanaka T."/>
            <person name="Michiue T."/>
            <person name="Watanabe M."/>
            <person name="Bogdanovic O."/>
            <person name="Lister R."/>
            <person name="Georgiou G."/>
            <person name="Paranjpe S.S."/>
            <person name="van Kruijsbergen I."/>
            <person name="Shu S."/>
            <person name="Carlson J."/>
            <person name="Kinoshita T."/>
            <person name="Ohta Y."/>
            <person name="Mawaribuchi S."/>
            <person name="Jenkins J."/>
            <person name="Grimwood J."/>
            <person name="Schmutz J."/>
            <person name="Mitros T."/>
            <person name="Mozaffari S.V."/>
            <person name="Suzuki Y."/>
            <person name="Haramoto Y."/>
            <person name="Yamamoto T.S."/>
            <person name="Takagi C."/>
            <person name="Heald R."/>
            <person name="Miller K."/>
            <person name="Haudenschild C."/>
            <person name="Kitzman J."/>
            <person name="Nakayama T."/>
            <person name="Izutsu Y."/>
            <person name="Robert J."/>
            <person name="Fortriede J."/>
            <person name="Burns K."/>
            <person name="Lotay V."/>
            <person name="Karimi K."/>
            <person name="Yasuoka Y."/>
            <person name="Dichmann D.S."/>
            <person name="Flajnik M.F."/>
            <person name="Houston D.W."/>
            <person name="Shendure J."/>
            <person name="DuPasquier L."/>
            <person name="Vize P.D."/>
            <person name="Zorn A.M."/>
            <person name="Ito M."/>
            <person name="Marcotte E.M."/>
            <person name="Wallingford J.B."/>
            <person name="Ito Y."/>
            <person name="Asashima M."/>
            <person name="Ueno N."/>
            <person name="Matsuda Y."/>
            <person name="Veenstra G.J."/>
            <person name="Fujiyama A."/>
            <person name="Harland R.M."/>
            <person name="Taira M."/>
            <person name="Rokhsar D.S."/>
        </authorList>
    </citation>
    <scope>NUCLEOTIDE SEQUENCE [LARGE SCALE GENOMIC DNA]</scope>
    <source>
        <strain evidence="2">J</strain>
    </source>
</reference>
<gene>
    <name evidence="1" type="ORF">XELAEV_18012767mg</name>
</gene>
<sequence length="157" mass="17984">MGIFPNSQTNCTCYLLFLRWEMPARAIYNAFLSQDTESILRLSGGHIQVTGRQHEQFKPLPFLKLNYVSGENCPYAISLNLVLNLACSTIFDHKNNSWWGTSGNENCTRRWICGYDDCIVASEMFVAVDYSISYFKINCFHARMYLCAILFSLSVAF</sequence>
<accession>A0A974DN98</accession>
<evidence type="ECO:0000313" key="1">
    <source>
        <dbReference type="EMBL" id="OCT95083.1"/>
    </source>
</evidence>
<protein>
    <submittedName>
        <fullName evidence="1">Uncharacterized protein</fullName>
    </submittedName>
</protein>
<organism evidence="1 2">
    <name type="scientific">Xenopus laevis</name>
    <name type="common">African clawed frog</name>
    <dbReference type="NCBI Taxonomy" id="8355"/>
    <lineage>
        <taxon>Eukaryota</taxon>
        <taxon>Metazoa</taxon>
        <taxon>Chordata</taxon>
        <taxon>Craniata</taxon>
        <taxon>Vertebrata</taxon>
        <taxon>Euteleostomi</taxon>
        <taxon>Amphibia</taxon>
        <taxon>Batrachia</taxon>
        <taxon>Anura</taxon>
        <taxon>Pipoidea</taxon>
        <taxon>Pipidae</taxon>
        <taxon>Xenopodinae</taxon>
        <taxon>Xenopus</taxon>
        <taxon>Xenopus</taxon>
    </lineage>
</organism>
<dbReference type="EMBL" id="CM004468">
    <property type="protein sequence ID" value="OCT95083.1"/>
    <property type="molecule type" value="Genomic_DNA"/>
</dbReference>
<proteinExistence type="predicted"/>
<dbReference type="AlphaFoldDB" id="A0A974DN98"/>
<name>A0A974DN98_XENLA</name>
<evidence type="ECO:0000313" key="2">
    <source>
        <dbReference type="Proteomes" id="UP000694892"/>
    </source>
</evidence>